<gene>
    <name evidence="3" type="ORF">EXZ61_00495</name>
</gene>
<dbReference type="RefSeq" id="WP_142808226.1">
    <property type="nucleotide sequence ID" value="NZ_CP036282.1"/>
</dbReference>
<feature type="region of interest" description="Disordered" evidence="1">
    <location>
        <begin position="84"/>
        <end position="197"/>
    </location>
</feature>
<sequence>METRLLIASLFVAFGASAAMAQTNTANTVQRDVNQQTRIETGLKDGSLNTKEAGRLETEQSQVDRLQARDLKDGKLTLKERAQLRRAQNKASRDIQSAEHNNVKGNPESKSSERLQADVQRNIQQEKRIEQGVQSGALTKPEVSTLERGQARVDRKEAKAARDGNVGRVEQANIQHADNKHSEEILDKKHNGKTRKG</sequence>
<dbReference type="Proteomes" id="UP000317365">
    <property type="component" value="Chromosome"/>
</dbReference>
<feature type="signal peptide" evidence="2">
    <location>
        <begin position="1"/>
        <end position="21"/>
    </location>
</feature>
<feature type="chain" id="PRO_5022028504" description="DUF4148 domain-containing protein" evidence="2">
    <location>
        <begin position="22"/>
        <end position="197"/>
    </location>
</feature>
<reference evidence="4" key="2">
    <citation type="journal article" date="2020" name="Int. J. Syst. Evol. Microbiol.">
        <title>Genomic insights into a novel species Rhodoferax aquaticus sp. nov., isolated from freshwater.</title>
        <authorList>
            <person name="Li T."/>
            <person name="Zhuo Y."/>
            <person name="Jin C.Z."/>
            <person name="Wu X."/>
            <person name="Ko S.R."/>
            <person name="Jin F.J."/>
            <person name="Ahn C.Y."/>
            <person name="Oh H.M."/>
            <person name="Lee H.G."/>
            <person name="Jin L."/>
        </authorList>
    </citation>
    <scope>NUCLEOTIDE SEQUENCE [LARGE SCALE GENOMIC DNA]</scope>
    <source>
        <strain evidence="4">Gr-4</strain>
    </source>
</reference>
<evidence type="ECO:0000313" key="3">
    <source>
        <dbReference type="EMBL" id="QDL52774.1"/>
    </source>
</evidence>
<dbReference type="AlphaFoldDB" id="A0A515EJC7"/>
<dbReference type="KEGG" id="rhg:EXZ61_00495"/>
<accession>A0A515EJC7</accession>
<proteinExistence type="predicted"/>
<dbReference type="EMBL" id="CP036282">
    <property type="protein sequence ID" value="QDL52774.1"/>
    <property type="molecule type" value="Genomic_DNA"/>
</dbReference>
<reference evidence="4" key="1">
    <citation type="submission" date="2019-02" db="EMBL/GenBank/DDBJ databases">
        <title>Complete genome sequence of Rhodoferax sp. Gr-4.</title>
        <authorList>
            <person name="Jin L."/>
        </authorList>
    </citation>
    <scope>NUCLEOTIDE SEQUENCE [LARGE SCALE GENOMIC DNA]</scope>
    <source>
        <strain evidence="4">Gr-4</strain>
    </source>
</reference>
<name>A0A515EJC7_9BURK</name>
<feature type="compositionally biased region" description="Basic and acidic residues" evidence="1">
    <location>
        <begin position="149"/>
        <end position="162"/>
    </location>
</feature>
<evidence type="ECO:0000256" key="2">
    <source>
        <dbReference type="SAM" id="SignalP"/>
    </source>
</evidence>
<keyword evidence="4" id="KW-1185">Reference proteome</keyword>
<organism evidence="3 4">
    <name type="scientific">Rhodoferax aquaticus</name>
    <dbReference type="NCBI Taxonomy" id="2527691"/>
    <lineage>
        <taxon>Bacteria</taxon>
        <taxon>Pseudomonadati</taxon>
        <taxon>Pseudomonadota</taxon>
        <taxon>Betaproteobacteria</taxon>
        <taxon>Burkholderiales</taxon>
        <taxon>Comamonadaceae</taxon>
        <taxon>Rhodoferax</taxon>
    </lineage>
</organism>
<keyword evidence="2" id="KW-0732">Signal</keyword>
<evidence type="ECO:0000313" key="4">
    <source>
        <dbReference type="Proteomes" id="UP000317365"/>
    </source>
</evidence>
<protein>
    <recommendedName>
        <fullName evidence="5">DUF4148 domain-containing protein</fullName>
    </recommendedName>
</protein>
<evidence type="ECO:0000256" key="1">
    <source>
        <dbReference type="SAM" id="MobiDB-lite"/>
    </source>
</evidence>
<evidence type="ECO:0008006" key="5">
    <source>
        <dbReference type="Google" id="ProtNLM"/>
    </source>
</evidence>
<feature type="compositionally biased region" description="Basic and acidic residues" evidence="1">
    <location>
        <begin position="177"/>
        <end position="189"/>
    </location>
</feature>